<feature type="transmembrane region" description="Helical" evidence="1">
    <location>
        <begin position="22"/>
        <end position="46"/>
    </location>
</feature>
<dbReference type="OrthoDB" id="7876971at2"/>
<keyword evidence="1" id="KW-0472">Membrane</keyword>
<dbReference type="RefSeq" id="WP_132461904.1">
    <property type="nucleotide sequence ID" value="NZ_SLXP01000005.1"/>
</dbReference>
<comment type="caution">
    <text evidence="2">The sequence shown here is derived from an EMBL/GenBank/DDBJ whole genome shotgun (WGS) entry which is preliminary data.</text>
</comment>
<evidence type="ECO:0000313" key="2">
    <source>
        <dbReference type="EMBL" id="TCP41330.1"/>
    </source>
</evidence>
<evidence type="ECO:0000313" key="3">
    <source>
        <dbReference type="Proteomes" id="UP000294835"/>
    </source>
</evidence>
<gene>
    <name evidence="2" type="ORF">EV662_10576</name>
</gene>
<organism evidence="2 3">
    <name type="scientific">Rhodovulum marinum</name>
    <dbReference type="NCBI Taxonomy" id="320662"/>
    <lineage>
        <taxon>Bacteria</taxon>
        <taxon>Pseudomonadati</taxon>
        <taxon>Pseudomonadota</taxon>
        <taxon>Alphaproteobacteria</taxon>
        <taxon>Rhodobacterales</taxon>
        <taxon>Paracoccaceae</taxon>
        <taxon>Rhodovulum</taxon>
    </lineage>
</organism>
<keyword evidence="3" id="KW-1185">Reference proteome</keyword>
<reference evidence="2 3" key="1">
    <citation type="submission" date="2019-03" db="EMBL/GenBank/DDBJ databases">
        <title>Genomic Encyclopedia of Type Strains, Phase IV (KMG-IV): sequencing the most valuable type-strain genomes for metagenomic binning, comparative biology and taxonomic classification.</title>
        <authorList>
            <person name="Goeker M."/>
        </authorList>
    </citation>
    <scope>NUCLEOTIDE SEQUENCE [LARGE SCALE GENOMIC DNA]</scope>
    <source>
        <strain evidence="2 3">DSM 18063</strain>
    </source>
</reference>
<protein>
    <submittedName>
        <fullName evidence="2">Putative membrane protein</fullName>
    </submittedName>
</protein>
<keyword evidence="1" id="KW-0812">Transmembrane</keyword>
<dbReference type="AlphaFoldDB" id="A0A4R2PYT6"/>
<dbReference type="InterPro" id="IPR025961">
    <property type="entry name" value="Metal_resist"/>
</dbReference>
<name>A0A4R2PYT6_9RHOB</name>
<evidence type="ECO:0000256" key="1">
    <source>
        <dbReference type="SAM" id="Phobius"/>
    </source>
</evidence>
<sequence>MAETETPTPGAPDPQPPRTRTWVRVALVTSLALNLLILGIVGGAVIGHGRDRGPQATIGPGDYGPYGRAFTEADRAALRAALKDQAPRLGQNRAAVRDGFRDLLAALRAEPYDHARVARVMETQQARVQDQAALMRGLMLDRIAAMPPEARAGFADRLERVLRRGPPRERDRGARP</sequence>
<dbReference type="Pfam" id="PF13801">
    <property type="entry name" value="Metal_resist"/>
    <property type="match status" value="1"/>
</dbReference>
<proteinExistence type="predicted"/>
<accession>A0A4R2PYT6</accession>
<dbReference type="Proteomes" id="UP000294835">
    <property type="component" value="Unassembled WGS sequence"/>
</dbReference>
<dbReference type="EMBL" id="SLXP01000005">
    <property type="protein sequence ID" value="TCP41330.1"/>
    <property type="molecule type" value="Genomic_DNA"/>
</dbReference>
<keyword evidence="1" id="KW-1133">Transmembrane helix</keyword>